<reference evidence="2 3" key="1">
    <citation type="submission" date="2019-01" db="EMBL/GenBank/DDBJ databases">
        <title>Coherence of Microcystis species and biogeography revealed through population genomics.</title>
        <authorList>
            <person name="Perez-Carrascal O.M."/>
            <person name="Terrat Y."/>
            <person name="Giani A."/>
            <person name="Fortin N."/>
            <person name="Tromas N."/>
            <person name="Shapiro B.J."/>
        </authorList>
    </citation>
    <scope>NUCLEOTIDE SEQUENCE [LARGE SCALE GENOMIC DNA]</scope>
    <source>
        <strain evidence="2">Mw_MB_S_20031200_S109D</strain>
    </source>
</reference>
<gene>
    <name evidence="2" type="ORF">EWV88_06755</name>
</gene>
<protein>
    <submittedName>
        <fullName evidence="2">GntR family transcriptional regulator</fullName>
    </submittedName>
</protein>
<accession>A0A552M145</accession>
<feature type="region of interest" description="Disordered" evidence="1">
    <location>
        <begin position="58"/>
        <end position="86"/>
    </location>
</feature>
<feature type="compositionally biased region" description="Basic and acidic residues" evidence="1">
    <location>
        <begin position="74"/>
        <end position="86"/>
    </location>
</feature>
<proteinExistence type="predicted"/>
<dbReference type="Proteomes" id="UP000318616">
    <property type="component" value="Unassembled WGS sequence"/>
</dbReference>
<dbReference type="AlphaFoldDB" id="A0A552M145"/>
<organism evidence="2 3">
    <name type="scientific">Microcystis wesenbergii Mw_MB_S_20031200_S109D</name>
    <dbReference type="NCBI Taxonomy" id="2486241"/>
    <lineage>
        <taxon>Bacteria</taxon>
        <taxon>Bacillati</taxon>
        <taxon>Cyanobacteriota</taxon>
        <taxon>Cyanophyceae</taxon>
        <taxon>Oscillatoriophycideae</taxon>
        <taxon>Chroococcales</taxon>
        <taxon>Microcystaceae</taxon>
        <taxon>Microcystis</taxon>
    </lineage>
</organism>
<dbReference type="EMBL" id="SFAP01000087">
    <property type="protein sequence ID" value="TRV26180.1"/>
    <property type="molecule type" value="Genomic_DNA"/>
</dbReference>
<evidence type="ECO:0000313" key="2">
    <source>
        <dbReference type="EMBL" id="TRV26180.1"/>
    </source>
</evidence>
<feature type="region of interest" description="Disordered" evidence="1">
    <location>
        <begin position="203"/>
        <end position="244"/>
    </location>
</feature>
<comment type="caution">
    <text evidence="2">The sequence shown here is derived from an EMBL/GenBank/DDBJ whole genome shotgun (WGS) entry which is preliminary data.</text>
</comment>
<sequence>MFAEQLLTAITVSSNIAVLDNNARLTWRSLSEGLIDDRMAESLSVAIEARRNVLQGSGRAMSKKSAMTRHRPCRSPERSKSIERRRGLAASGAVPGRIAAHFTTGEIAALTVVARECQRTGSCDWFMDRIAAVAGVSRTTVRNALRQAQRLGLVTLQERRLTAWRSESNIIKIVSGEWLLWLGIGGGRKKPLTTNNNIKNNLISGVKTPKNHGKLRLSSREKPSFLVHSRHDHAHRNYSPSDNT</sequence>
<evidence type="ECO:0000313" key="3">
    <source>
        <dbReference type="Proteomes" id="UP000318616"/>
    </source>
</evidence>
<name>A0A552M145_9CHRO</name>
<evidence type="ECO:0000256" key="1">
    <source>
        <dbReference type="SAM" id="MobiDB-lite"/>
    </source>
</evidence>